<reference evidence="1 2" key="1">
    <citation type="journal article" date="2015" name="Genome Biol.">
        <title>Comparative genomics of Steinernema reveals deeply conserved gene regulatory networks.</title>
        <authorList>
            <person name="Dillman A.R."/>
            <person name="Macchietto M."/>
            <person name="Porter C.F."/>
            <person name="Rogers A."/>
            <person name="Williams B."/>
            <person name="Antoshechkin I."/>
            <person name="Lee M.M."/>
            <person name="Goodwin Z."/>
            <person name="Lu X."/>
            <person name="Lewis E.E."/>
            <person name="Goodrich-Blair H."/>
            <person name="Stock S.P."/>
            <person name="Adams B.J."/>
            <person name="Sternberg P.W."/>
            <person name="Mortazavi A."/>
        </authorList>
    </citation>
    <scope>NUCLEOTIDE SEQUENCE [LARGE SCALE GENOMIC DNA]</scope>
    <source>
        <strain evidence="1 2">ALL</strain>
    </source>
</reference>
<organism evidence="1 2">
    <name type="scientific">Steinernema carpocapsae</name>
    <name type="common">Entomopathogenic nematode</name>
    <dbReference type="NCBI Taxonomy" id="34508"/>
    <lineage>
        <taxon>Eukaryota</taxon>
        <taxon>Metazoa</taxon>
        <taxon>Ecdysozoa</taxon>
        <taxon>Nematoda</taxon>
        <taxon>Chromadorea</taxon>
        <taxon>Rhabditida</taxon>
        <taxon>Tylenchina</taxon>
        <taxon>Panagrolaimomorpha</taxon>
        <taxon>Strongyloidoidea</taxon>
        <taxon>Steinernematidae</taxon>
        <taxon>Steinernema</taxon>
    </lineage>
</organism>
<comment type="caution">
    <text evidence="1">The sequence shown here is derived from an EMBL/GenBank/DDBJ whole genome shotgun (WGS) entry which is preliminary data.</text>
</comment>
<accession>A0A4V6I7X2</accession>
<name>A0A4V6I7X2_STECR</name>
<gene>
    <name evidence="1" type="ORF">L596_003826</name>
</gene>
<dbReference type="AlphaFoldDB" id="A0A4V6I7X2"/>
<proteinExistence type="predicted"/>
<keyword evidence="2" id="KW-1185">Reference proteome</keyword>
<sequence>MLIFAIKVCQKAAQHAKKAMQRVFTSGMGRDTCVLPACTNCVWSKVFECYGGSDSKAAVLNTRFFHLRFTQ</sequence>
<evidence type="ECO:0000313" key="2">
    <source>
        <dbReference type="Proteomes" id="UP000298663"/>
    </source>
</evidence>
<dbReference type="Proteomes" id="UP000298663">
    <property type="component" value="Chromosome X"/>
</dbReference>
<reference evidence="1 2" key="2">
    <citation type="journal article" date="2019" name="G3 (Bethesda)">
        <title>Hybrid Assembly of the Genome of the Entomopathogenic Nematode Steinernema carpocapsae Identifies the X-Chromosome.</title>
        <authorList>
            <person name="Serra L."/>
            <person name="Macchietto M."/>
            <person name="Macias-Munoz A."/>
            <person name="McGill C.J."/>
            <person name="Rodriguez I.M."/>
            <person name="Rodriguez B."/>
            <person name="Murad R."/>
            <person name="Mortazavi A."/>
        </authorList>
    </citation>
    <scope>NUCLEOTIDE SEQUENCE [LARGE SCALE GENOMIC DNA]</scope>
    <source>
        <strain evidence="1 2">ALL</strain>
    </source>
</reference>
<dbReference type="EMBL" id="CM016762">
    <property type="protein sequence ID" value="TMS36733.1"/>
    <property type="molecule type" value="Genomic_DNA"/>
</dbReference>
<evidence type="ECO:0000313" key="1">
    <source>
        <dbReference type="EMBL" id="TMS36733.1"/>
    </source>
</evidence>
<protein>
    <submittedName>
        <fullName evidence="1">Uncharacterized protein</fullName>
    </submittedName>
</protein>
<dbReference type="EMBL" id="AZBU02000001">
    <property type="protein sequence ID" value="TMS36733.1"/>
    <property type="molecule type" value="Genomic_DNA"/>
</dbReference>